<dbReference type="EMBL" id="JAHRIP010021319">
    <property type="protein sequence ID" value="MEQ2288695.1"/>
    <property type="molecule type" value="Genomic_DNA"/>
</dbReference>
<name>A0ABV0Y575_9TELE</name>
<feature type="coiled-coil region" evidence="1">
    <location>
        <begin position="62"/>
        <end position="103"/>
    </location>
</feature>
<reference evidence="2 3" key="1">
    <citation type="submission" date="2021-06" db="EMBL/GenBank/DDBJ databases">
        <authorList>
            <person name="Palmer J.M."/>
        </authorList>
    </citation>
    <scope>NUCLEOTIDE SEQUENCE [LARGE SCALE GENOMIC DNA]</scope>
    <source>
        <strain evidence="2 3">AS_MEX2019</strain>
        <tissue evidence="2">Muscle</tissue>
    </source>
</reference>
<keyword evidence="3" id="KW-1185">Reference proteome</keyword>
<accession>A0ABV0Y575</accession>
<dbReference type="Proteomes" id="UP001469553">
    <property type="component" value="Unassembled WGS sequence"/>
</dbReference>
<evidence type="ECO:0000313" key="3">
    <source>
        <dbReference type="Proteomes" id="UP001469553"/>
    </source>
</evidence>
<protein>
    <submittedName>
        <fullName evidence="2">Uncharacterized protein</fullName>
    </submittedName>
</protein>
<sequence length="125" mass="13943">MIRRHHSVPLPIISCQPPSLQKAAGGFLPLSLADNQLRYIQEVTSGSIALDSDVAASLSGKVSQLEEILLQLQLDLLKEQQDKAALQQQVLNLHQDNLRLQEESHSAAEQIRRFAAWMQRRGSLP</sequence>
<evidence type="ECO:0000313" key="2">
    <source>
        <dbReference type="EMBL" id="MEQ2288695.1"/>
    </source>
</evidence>
<organism evidence="2 3">
    <name type="scientific">Ameca splendens</name>
    <dbReference type="NCBI Taxonomy" id="208324"/>
    <lineage>
        <taxon>Eukaryota</taxon>
        <taxon>Metazoa</taxon>
        <taxon>Chordata</taxon>
        <taxon>Craniata</taxon>
        <taxon>Vertebrata</taxon>
        <taxon>Euteleostomi</taxon>
        <taxon>Actinopterygii</taxon>
        <taxon>Neopterygii</taxon>
        <taxon>Teleostei</taxon>
        <taxon>Neoteleostei</taxon>
        <taxon>Acanthomorphata</taxon>
        <taxon>Ovalentaria</taxon>
        <taxon>Atherinomorphae</taxon>
        <taxon>Cyprinodontiformes</taxon>
        <taxon>Goodeidae</taxon>
        <taxon>Ameca</taxon>
    </lineage>
</organism>
<evidence type="ECO:0000256" key="1">
    <source>
        <dbReference type="SAM" id="Coils"/>
    </source>
</evidence>
<comment type="caution">
    <text evidence="2">The sequence shown here is derived from an EMBL/GenBank/DDBJ whole genome shotgun (WGS) entry which is preliminary data.</text>
</comment>
<gene>
    <name evidence="2" type="ORF">AMECASPLE_025454</name>
</gene>
<keyword evidence="1" id="KW-0175">Coiled coil</keyword>
<proteinExistence type="predicted"/>